<name>A0A166CLK4_9EURY</name>
<dbReference type="AlphaFoldDB" id="A0A166CLK4"/>
<evidence type="ECO:0000313" key="2">
    <source>
        <dbReference type="EMBL" id="KZX14638.1"/>
    </source>
</evidence>
<comment type="caution">
    <text evidence="2">The sequence shown here is derived from an EMBL/GenBank/DDBJ whole genome shotgun (WGS) entry which is preliminary data.</text>
</comment>
<proteinExistence type="predicted"/>
<feature type="domain" description="PRC-barrel" evidence="1">
    <location>
        <begin position="2"/>
        <end position="71"/>
    </location>
</feature>
<organism evidence="2 3">
    <name type="scientific">Methanobrevibacter cuticularis</name>
    <dbReference type="NCBI Taxonomy" id="47311"/>
    <lineage>
        <taxon>Archaea</taxon>
        <taxon>Methanobacteriati</taxon>
        <taxon>Methanobacteriota</taxon>
        <taxon>Methanomada group</taxon>
        <taxon>Methanobacteria</taxon>
        <taxon>Methanobacteriales</taxon>
        <taxon>Methanobacteriaceae</taxon>
        <taxon>Methanobrevibacter</taxon>
    </lineage>
</organism>
<evidence type="ECO:0000313" key="3">
    <source>
        <dbReference type="Proteomes" id="UP000077275"/>
    </source>
</evidence>
<sequence length="71" mass="7823">MKAHKMLDMNIIDSNGNSVGKVGNIDINKDNGSITGIEVEERKGILSNQEIVSFNDVDSISDKIMLKNMKD</sequence>
<dbReference type="Pfam" id="PF05239">
    <property type="entry name" value="PRC"/>
    <property type="match status" value="1"/>
</dbReference>
<gene>
    <name evidence="2" type="ORF">MBCUT_20280</name>
</gene>
<keyword evidence="3" id="KW-1185">Reference proteome</keyword>
<dbReference type="SUPFAM" id="SSF50346">
    <property type="entry name" value="PRC-barrel domain"/>
    <property type="match status" value="1"/>
</dbReference>
<dbReference type="PATRIC" id="fig|47311.3.peg.2214"/>
<reference evidence="2 3" key="1">
    <citation type="submission" date="2016-04" db="EMBL/GenBank/DDBJ databases">
        <title>Genome sequence of Methanobrevibacter cuticularis DSM 11139.</title>
        <authorList>
            <person name="Poehlein A."/>
            <person name="Seedorf H."/>
            <person name="Daniel R."/>
        </authorList>
    </citation>
    <scope>NUCLEOTIDE SEQUENCE [LARGE SCALE GENOMIC DNA]</scope>
    <source>
        <strain evidence="2 3">DSM 11139</strain>
    </source>
</reference>
<dbReference type="Gene3D" id="2.30.30.240">
    <property type="entry name" value="PRC-barrel domain"/>
    <property type="match status" value="1"/>
</dbReference>
<dbReference type="OrthoDB" id="77776at2157"/>
<accession>A0A166CLK4</accession>
<protein>
    <submittedName>
        <fullName evidence="2">PRC-barrel domain protein</fullName>
    </submittedName>
</protein>
<dbReference type="EMBL" id="LWMW01000158">
    <property type="protein sequence ID" value="KZX14638.1"/>
    <property type="molecule type" value="Genomic_DNA"/>
</dbReference>
<dbReference type="Proteomes" id="UP000077275">
    <property type="component" value="Unassembled WGS sequence"/>
</dbReference>
<dbReference type="InterPro" id="IPR011033">
    <property type="entry name" value="PRC_barrel-like_sf"/>
</dbReference>
<dbReference type="RefSeq" id="WP_067260658.1">
    <property type="nucleotide sequence ID" value="NZ_LWMW01000158.1"/>
</dbReference>
<evidence type="ECO:0000259" key="1">
    <source>
        <dbReference type="Pfam" id="PF05239"/>
    </source>
</evidence>
<dbReference type="InterPro" id="IPR027275">
    <property type="entry name" value="PRC-brl_dom"/>
</dbReference>